<dbReference type="Proteomes" id="UP000275663">
    <property type="component" value="Chromosome"/>
</dbReference>
<dbReference type="SUPFAM" id="SSF50685">
    <property type="entry name" value="Barwin-like endoglucanases"/>
    <property type="match status" value="1"/>
</dbReference>
<dbReference type="PROSITE" id="PS51257">
    <property type="entry name" value="PROKAR_LIPOPROTEIN"/>
    <property type="match status" value="1"/>
</dbReference>
<organism evidence="9 10">
    <name type="scientific">Undibacterium parvum</name>
    <dbReference type="NCBI Taxonomy" id="401471"/>
    <lineage>
        <taxon>Bacteria</taxon>
        <taxon>Pseudomonadati</taxon>
        <taxon>Pseudomonadota</taxon>
        <taxon>Betaproteobacteria</taxon>
        <taxon>Burkholderiales</taxon>
        <taxon>Oxalobacteraceae</taxon>
        <taxon>Undibacterium</taxon>
    </lineage>
</organism>
<dbReference type="Gene3D" id="2.40.40.10">
    <property type="entry name" value="RlpA-like domain"/>
    <property type="match status" value="1"/>
</dbReference>
<dbReference type="GO" id="GO:0000270">
    <property type="term" value="P:peptidoglycan metabolic process"/>
    <property type="evidence" value="ECO:0007669"/>
    <property type="project" value="UniProtKB-UniRule"/>
</dbReference>
<keyword evidence="4" id="KW-0472">Membrane</keyword>
<keyword evidence="1 7" id="KW-0732">Signal</keyword>
<evidence type="ECO:0000313" key="9">
    <source>
        <dbReference type="EMBL" id="AZP14462.1"/>
    </source>
</evidence>
<dbReference type="Pfam" id="PF03330">
    <property type="entry name" value="DPBB_1"/>
    <property type="match status" value="1"/>
</dbReference>
<feature type="chain" id="PRO_5019600158" description="Endolytic peptidoglycan transglycosylase RlpA" evidence="7">
    <location>
        <begin position="27"/>
        <end position="371"/>
    </location>
</feature>
<dbReference type="InterPro" id="IPR036908">
    <property type="entry name" value="RlpA-like_sf"/>
</dbReference>
<feature type="region of interest" description="Disordered" evidence="6">
    <location>
        <begin position="222"/>
        <end position="251"/>
    </location>
</feature>
<keyword evidence="4" id="KW-0564">Palmitate</keyword>
<dbReference type="FunFam" id="2.40.40.10:FF:000003">
    <property type="entry name" value="Endolytic peptidoglycan transglycosylase RlpA"/>
    <property type="match status" value="1"/>
</dbReference>
<evidence type="ECO:0000256" key="1">
    <source>
        <dbReference type="ARBA" id="ARBA00022729"/>
    </source>
</evidence>
<evidence type="ECO:0000256" key="5">
    <source>
        <dbReference type="RuleBase" id="RU003495"/>
    </source>
</evidence>
<dbReference type="NCBIfam" id="TIGR00413">
    <property type="entry name" value="rlpA"/>
    <property type="match status" value="1"/>
</dbReference>
<comment type="similarity">
    <text evidence="4 5">Belongs to the RlpA family.</text>
</comment>
<dbReference type="InterPro" id="IPR012997">
    <property type="entry name" value="RplA"/>
</dbReference>
<evidence type="ECO:0000256" key="6">
    <source>
        <dbReference type="SAM" id="MobiDB-lite"/>
    </source>
</evidence>
<protein>
    <recommendedName>
        <fullName evidence="4">Endolytic peptidoglycan transglycosylase RlpA</fullName>
        <ecNumber evidence="4">4.2.2.-</ecNumber>
    </recommendedName>
</protein>
<dbReference type="SUPFAM" id="SSF110997">
    <property type="entry name" value="Sporulation related repeat"/>
    <property type="match status" value="1"/>
</dbReference>
<dbReference type="GO" id="GO:0008932">
    <property type="term" value="F:lytic endotransglycosylase activity"/>
    <property type="evidence" value="ECO:0007669"/>
    <property type="project" value="UniProtKB-UniRule"/>
</dbReference>
<dbReference type="InterPro" id="IPR036680">
    <property type="entry name" value="SPOR-like_sf"/>
</dbReference>
<dbReference type="InterPro" id="IPR007730">
    <property type="entry name" value="SPOR-like_dom"/>
</dbReference>
<evidence type="ECO:0000256" key="2">
    <source>
        <dbReference type="ARBA" id="ARBA00023239"/>
    </source>
</evidence>
<feature type="signal peptide" evidence="7">
    <location>
        <begin position="1"/>
        <end position="26"/>
    </location>
</feature>
<dbReference type="CDD" id="cd22268">
    <property type="entry name" value="DPBB_RlpA-like"/>
    <property type="match status" value="1"/>
</dbReference>
<reference evidence="9 10" key="1">
    <citation type="journal article" date="2011" name="Int. J. Syst. Evol. Microbiol.">
        <title>Description of Undibacterium oligocarboniphilum sp. nov., isolated from purified water, and Undibacterium pigrum strain CCUG 49012 as the type strain of Undibacterium parvum sp. nov., and emended descriptions of the genus Undibacterium and the species Undibacterium pigrum.</title>
        <authorList>
            <person name="Eder W."/>
            <person name="Wanner G."/>
            <person name="Ludwig W."/>
            <person name="Busse H.J."/>
            <person name="Ziemke-Kageler F."/>
            <person name="Lang E."/>
        </authorList>
    </citation>
    <scope>NUCLEOTIDE SEQUENCE [LARGE SCALE GENOMIC DNA]</scope>
    <source>
        <strain evidence="9 10">DSM 23061</strain>
    </source>
</reference>
<feature type="domain" description="SPOR" evidence="8">
    <location>
        <begin position="292"/>
        <end position="371"/>
    </location>
</feature>
<dbReference type="EMBL" id="CP034464">
    <property type="protein sequence ID" value="AZP14462.1"/>
    <property type="molecule type" value="Genomic_DNA"/>
</dbReference>
<evidence type="ECO:0000256" key="3">
    <source>
        <dbReference type="ARBA" id="ARBA00023316"/>
    </source>
</evidence>
<dbReference type="PROSITE" id="PS51724">
    <property type="entry name" value="SPOR"/>
    <property type="match status" value="1"/>
</dbReference>
<dbReference type="PANTHER" id="PTHR34183:SF1">
    <property type="entry name" value="ENDOLYTIC PEPTIDOGLYCAN TRANSGLYCOSYLASE RLPA"/>
    <property type="match status" value="1"/>
</dbReference>
<dbReference type="GO" id="GO:0042834">
    <property type="term" value="F:peptidoglycan binding"/>
    <property type="evidence" value="ECO:0007669"/>
    <property type="project" value="InterPro"/>
</dbReference>
<dbReference type="InterPro" id="IPR034718">
    <property type="entry name" value="RlpA"/>
</dbReference>
<dbReference type="AlphaFoldDB" id="A0A3S9HQS7"/>
<dbReference type="OrthoDB" id="9779128at2"/>
<keyword evidence="2 4" id="KW-0456">Lyase</keyword>
<evidence type="ECO:0000313" key="10">
    <source>
        <dbReference type="Proteomes" id="UP000275663"/>
    </source>
</evidence>
<accession>A0A3S9HQS7</accession>
<name>A0A3S9HQS7_9BURK</name>
<feature type="region of interest" description="Disordered" evidence="6">
    <location>
        <begin position="25"/>
        <end position="82"/>
    </location>
</feature>
<evidence type="ECO:0000259" key="8">
    <source>
        <dbReference type="PROSITE" id="PS51724"/>
    </source>
</evidence>
<keyword evidence="10" id="KW-1185">Reference proteome</keyword>
<comment type="function">
    <text evidence="4">Lytic transglycosylase with a strong preference for naked glycan strands that lack stem peptides.</text>
</comment>
<dbReference type="InterPro" id="IPR009009">
    <property type="entry name" value="RlpA-like_DPBB"/>
</dbReference>
<gene>
    <name evidence="4" type="primary">rlpA</name>
    <name evidence="9" type="ORF">EJN92_06640</name>
</gene>
<dbReference type="Pfam" id="PF05036">
    <property type="entry name" value="SPOR"/>
    <property type="match status" value="1"/>
</dbReference>
<dbReference type="KEGG" id="upv:EJN92_06640"/>
<dbReference type="EC" id="4.2.2.-" evidence="4"/>
<comment type="subcellular location">
    <subcellularLocation>
        <location evidence="4">Cell membrane</location>
        <topology evidence="4">Lipid-anchor</topology>
    </subcellularLocation>
</comment>
<sequence length="371" mass="39375">MPTLRPAYVCPLLLALLLSACGSAPKTTTEHAKPNAASASAKSSSTNHSNQPNLPKANSGRGAYYKDDGPGDNTPPDLESTVDPIPMVEAYSRSGNKAYVVFGKTYTPITDTSTPFKQRGIASWYGKKFHGQKTSSGELYDMYKITAAHPTLPIPSYARVTNLDNGKQIIVRINDRGPFHSSRIIDLSYTAALKLAYLGKGSSQLEVERLLPDDIEKMAENRKNQPLTVGAYPSSSPSSSPSPSPSPVSALALPSPAAVTVSASAKTDSMSIESLLASQEVKAAEKIDNAAASATPNFYIQLGAFAIRANAEASMERLKAKLASRLPDFDIVQQGSLYRLISGPFSTRAEATSAIAQNGDLGVGKPVVVQR</sequence>
<feature type="compositionally biased region" description="Low complexity" evidence="6">
    <location>
        <begin position="36"/>
        <end position="45"/>
    </location>
</feature>
<dbReference type="HAMAP" id="MF_02071">
    <property type="entry name" value="RlpA"/>
    <property type="match status" value="1"/>
</dbReference>
<evidence type="ECO:0000256" key="4">
    <source>
        <dbReference type="HAMAP-Rule" id="MF_02071"/>
    </source>
</evidence>
<dbReference type="Gene3D" id="3.30.70.1070">
    <property type="entry name" value="Sporulation related repeat"/>
    <property type="match status" value="1"/>
</dbReference>
<keyword evidence="3 4" id="KW-0961">Cell wall biogenesis/degradation</keyword>
<keyword evidence="4" id="KW-0449">Lipoprotein</keyword>
<evidence type="ECO:0000256" key="7">
    <source>
        <dbReference type="SAM" id="SignalP"/>
    </source>
</evidence>
<proteinExistence type="inferred from homology"/>
<dbReference type="PANTHER" id="PTHR34183">
    <property type="entry name" value="ENDOLYTIC PEPTIDOGLYCAN TRANSGLYCOSYLASE RLPA"/>
    <property type="match status" value="1"/>
</dbReference>
<dbReference type="GO" id="GO:0005886">
    <property type="term" value="C:plasma membrane"/>
    <property type="evidence" value="ECO:0007669"/>
    <property type="project" value="UniProtKB-SubCell"/>
</dbReference>
<dbReference type="GO" id="GO:0071555">
    <property type="term" value="P:cell wall organization"/>
    <property type="evidence" value="ECO:0007669"/>
    <property type="project" value="UniProtKB-KW"/>
</dbReference>
<keyword evidence="4" id="KW-1003">Cell membrane</keyword>